<feature type="domain" description="Ska2 N-terminal" evidence="1">
    <location>
        <begin position="11"/>
        <end position="106"/>
    </location>
</feature>
<dbReference type="Gene3D" id="6.10.250.1380">
    <property type="match status" value="1"/>
</dbReference>
<organism evidence="2">
    <name type="scientific">Bactrocera dorsalis</name>
    <name type="common">Oriental fruit fly</name>
    <name type="synonym">Dacus dorsalis</name>
    <dbReference type="NCBI Taxonomy" id="27457"/>
    <lineage>
        <taxon>Eukaryota</taxon>
        <taxon>Metazoa</taxon>
        <taxon>Ecdysozoa</taxon>
        <taxon>Arthropoda</taxon>
        <taxon>Hexapoda</taxon>
        <taxon>Insecta</taxon>
        <taxon>Pterygota</taxon>
        <taxon>Neoptera</taxon>
        <taxon>Endopterygota</taxon>
        <taxon>Diptera</taxon>
        <taxon>Brachycera</taxon>
        <taxon>Muscomorpha</taxon>
        <taxon>Tephritoidea</taxon>
        <taxon>Tephritidae</taxon>
        <taxon>Bactrocera</taxon>
        <taxon>Bactrocera</taxon>
    </lineage>
</organism>
<dbReference type="KEGG" id="bdr:105223539"/>
<dbReference type="EMBL" id="GAKP01023218">
    <property type="protein sequence ID" value="JAC35738.1"/>
    <property type="molecule type" value="Transcribed_RNA"/>
</dbReference>
<sequence length="109" mass="12717">MEGYQDMSELEKSVAHAGTQLYTVAHKLHEVETTLDHTSSLDDVDGVCVMELLESMEEVKAEYHHLVQNIREVHQLQRDVTTSIRFQMRSMQQTFESLKKRIELRVTQN</sequence>
<dbReference type="OrthoDB" id="8182512at2759"/>
<dbReference type="AlphaFoldDB" id="A0A034V2H8"/>
<dbReference type="RefSeq" id="XP_011199581.2">
    <property type="nucleotide sequence ID" value="XM_011201279.4"/>
</dbReference>
<reference evidence="2" key="1">
    <citation type="journal article" date="2014" name="BMC Genomics">
        <title>Characterizing the developmental transcriptome of the oriental fruit fly, Bactrocera dorsalis (Diptera: Tephritidae) through comparative genomic analysis with Drosophila melanogaster utilizing modENCODE datasets.</title>
        <authorList>
            <person name="Geib S.M."/>
            <person name="Calla B."/>
            <person name="Hall B."/>
            <person name="Hou S."/>
            <person name="Manoukis N.C."/>
        </authorList>
    </citation>
    <scope>NUCLEOTIDE SEQUENCE</scope>
    <source>
        <strain evidence="2">Punador</strain>
    </source>
</reference>
<name>A0A034V2H8_BACDO</name>
<dbReference type="Pfam" id="PF16740">
    <property type="entry name" value="SKA2"/>
    <property type="match status" value="1"/>
</dbReference>
<evidence type="ECO:0000259" key="1">
    <source>
        <dbReference type="Pfam" id="PF16740"/>
    </source>
</evidence>
<dbReference type="InterPro" id="IPR042091">
    <property type="entry name" value="Ska2_N"/>
</dbReference>
<protein>
    <recommendedName>
        <fullName evidence="1">Ska2 N-terminal domain-containing protein</fullName>
    </recommendedName>
</protein>
<evidence type="ECO:0000313" key="2">
    <source>
        <dbReference type="EMBL" id="JAC35738.1"/>
    </source>
</evidence>
<dbReference type="GeneID" id="105223539"/>
<accession>A0A034V2H8</accession>
<proteinExistence type="predicted"/>